<dbReference type="InterPro" id="IPR050491">
    <property type="entry name" value="AmpC-like"/>
</dbReference>
<dbReference type="PANTHER" id="PTHR46825:SF9">
    <property type="entry name" value="BETA-LACTAMASE-RELATED DOMAIN-CONTAINING PROTEIN"/>
    <property type="match status" value="1"/>
</dbReference>
<dbReference type="Gene3D" id="3.40.710.10">
    <property type="entry name" value="DD-peptidase/beta-lactamase superfamily"/>
    <property type="match status" value="1"/>
</dbReference>
<keyword evidence="3" id="KW-1185">Reference proteome</keyword>
<feature type="domain" description="Beta-lactamase-related" evidence="1">
    <location>
        <begin position="30"/>
        <end position="378"/>
    </location>
</feature>
<evidence type="ECO:0000313" key="2">
    <source>
        <dbReference type="EMBL" id="KPM48720.1"/>
    </source>
</evidence>
<protein>
    <recommendedName>
        <fullName evidence="1">Beta-lactamase-related domain-containing protein</fullName>
    </recommendedName>
</protein>
<dbReference type="InterPro" id="IPR001466">
    <property type="entry name" value="Beta-lactam-related"/>
</dbReference>
<name>A0A0P7C5V8_9BACT</name>
<dbReference type="PANTHER" id="PTHR46825">
    <property type="entry name" value="D-ALANYL-D-ALANINE-CARBOXYPEPTIDASE/ENDOPEPTIDASE AMPH"/>
    <property type="match status" value="1"/>
</dbReference>
<dbReference type="EMBL" id="LGTQ01000006">
    <property type="protein sequence ID" value="KPM48720.1"/>
    <property type="molecule type" value="Genomic_DNA"/>
</dbReference>
<evidence type="ECO:0000259" key="1">
    <source>
        <dbReference type="Pfam" id="PF00144"/>
    </source>
</evidence>
<dbReference type="Proteomes" id="UP000050454">
    <property type="component" value="Unassembled WGS sequence"/>
</dbReference>
<dbReference type="AlphaFoldDB" id="A0A0P7C5V8"/>
<dbReference type="RefSeq" id="WP_055146908.1">
    <property type="nucleotide sequence ID" value="NZ_JXSZ01000006.1"/>
</dbReference>
<proteinExistence type="predicted"/>
<dbReference type="OrthoDB" id="846150at2"/>
<organism evidence="2 3">
    <name type="scientific">Jiulongibacter sediminis</name>
    <dbReference type="NCBI Taxonomy" id="1605367"/>
    <lineage>
        <taxon>Bacteria</taxon>
        <taxon>Pseudomonadati</taxon>
        <taxon>Bacteroidota</taxon>
        <taxon>Cytophagia</taxon>
        <taxon>Cytophagales</taxon>
        <taxon>Leadbetterellaceae</taxon>
        <taxon>Jiulongibacter</taxon>
    </lineage>
</organism>
<dbReference type="Pfam" id="PF00144">
    <property type="entry name" value="Beta-lactamase"/>
    <property type="match status" value="1"/>
</dbReference>
<sequence>MKIRSVTLVLLLFINSCTRILPKPGDEALNSYIQNKVDKAEVVGMQAAYHKNGKLSWHKSYGVKNVETNEPVDDETLFMIASSSKPVTATAIMHMADQGKLDIDADINLYLPFEIRNPNFPEEVITSRMLLSHTSSLKDDWDTLDPLYTIEEGGDSPIPLAEFVPGYFLKGGQYYNENTNFHTKKPGNHWDYCNMGYVILGYIIQELSGKPFEQYMYEDFFEPLGMTNSYWFLRDIPHENIARPHEPVKKGTPEVLLHYGYPDFPDGQLRTTVSDYARFLEIFLNDGLSNGIQFLKPETVKEFLKIQYPSVQKHQAIAWNYNEMENFLYYRFIPHFPSHTGGDPGVATVVSFDPKTRTAAIVFMNSRPDNFLQVKNTYLDIVKRLMRAAL</sequence>
<comment type="caution">
    <text evidence="2">The sequence shown here is derived from an EMBL/GenBank/DDBJ whole genome shotgun (WGS) entry which is preliminary data.</text>
</comment>
<dbReference type="InterPro" id="IPR012338">
    <property type="entry name" value="Beta-lactam/transpept-like"/>
</dbReference>
<accession>A0A0P7C5V8</accession>
<evidence type="ECO:0000313" key="3">
    <source>
        <dbReference type="Proteomes" id="UP000050454"/>
    </source>
</evidence>
<dbReference type="SUPFAM" id="SSF56601">
    <property type="entry name" value="beta-lactamase/transpeptidase-like"/>
    <property type="match status" value="1"/>
</dbReference>
<gene>
    <name evidence="2" type="ORF">AFM12_09045</name>
</gene>
<reference evidence="2 3" key="1">
    <citation type="submission" date="2015-07" db="EMBL/GenBank/DDBJ databases">
        <title>The draft genome sequence of Leadbetterella sp. JN14-9.</title>
        <authorList>
            <person name="Liu Y."/>
            <person name="Du J."/>
            <person name="Shao Z."/>
        </authorList>
    </citation>
    <scope>NUCLEOTIDE SEQUENCE [LARGE SCALE GENOMIC DNA]</scope>
    <source>
        <strain evidence="2 3">JN14-9</strain>
    </source>
</reference>
<dbReference type="STRING" id="1605367.AFM12_09045"/>